<feature type="binding site" evidence="4">
    <location>
        <begin position="150"/>
        <end position="158"/>
    </location>
    <ligand>
        <name>ATP</name>
        <dbReference type="ChEBI" id="CHEBI:30616"/>
    </ligand>
</feature>
<evidence type="ECO:0000256" key="5">
    <source>
        <dbReference type="RuleBase" id="RU361279"/>
    </source>
</evidence>
<dbReference type="Proteomes" id="UP000321328">
    <property type="component" value="Unassembled WGS sequence"/>
</dbReference>
<dbReference type="EMBL" id="BJVI01000025">
    <property type="protein sequence ID" value="GEL18756.1"/>
    <property type="molecule type" value="Genomic_DNA"/>
</dbReference>
<keyword evidence="2 4" id="KW-0547">Nucleotide-binding</keyword>
<evidence type="ECO:0000313" key="7">
    <source>
        <dbReference type="EMBL" id="GEL18756.1"/>
    </source>
</evidence>
<dbReference type="InterPro" id="IPR024185">
    <property type="entry name" value="FTHF_cligase-like_sf"/>
</dbReference>
<keyword evidence="5" id="KW-0479">Metal-binding</keyword>
<organism evidence="7 8">
    <name type="scientific">Pseudonocardia asaccharolytica DSM 44247 = NBRC 16224</name>
    <dbReference type="NCBI Taxonomy" id="1123024"/>
    <lineage>
        <taxon>Bacteria</taxon>
        <taxon>Bacillati</taxon>
        <taxon>Actinomycetota</taxon>
        <taxon>Actinomycetes</taxon>
        <taxon>Pseudonocardiales</taxon>
        <taxon>Pseudonocardiaceae</taxon>
        <taxon>Pseudonocardia</taxon>
    </lineage>
</organism>
<gene>
    <name evidence="7" type="ORF">PA7_25930</name>
</gene>
<dbReference type="STRING" id="1123024.GCA_000423625_03615"/>
<keyword evidence="3 4" id="KW-0067">ATP-binding</keyword>
<comment type="similarity">
    <text evidence="1 5">Belongs to the 5-formyltetrahydrofolate cyclo-ligase family.</text>
</comment>
<feature type="region of interest" description="Disordered" evidence="6">
    <location>
        <begin position="1"/>
        <end position="23"/>
    </location>
</feature>
<dbReference type="Pfam" id="PF01812">
    <property type="entry name" value="5-FTHF_cyc-lig"/>
    <property type="match status" value="1"/>
</dbReference>
<dbReference type="PANTHER" id="PTHR23407">
    <property type="entry name" value="ATPASE INHIBITOR/5-FORMYLTETRAHYDROFOLATE CYCLO-LIGASE"/>
    <property type="match status" value="1"/>
</dbReference>
<evidence type="ECO:0000256" key="2">
    <source>
        <dbReference type="ARBA" id="ARBA00022741"/>
    </source>
</evidence>
<comment type="cofactor">
    <cofactor evidence="5">
        <name>Mg(2+)</name>
        <dbReference type="ChEBI" id="CHEBI:18420"/>
    </cofactor>
</comment>
<comment type="caution">
    <text evidence="7">The sequence shown here is derived from an EMBL/GenBank/DDBJ whole genome shotgun (WGS) entry which is preliminary data.</text>
</comment>
<feature type="binding site" evidence="4">
    <location>
        <position position="66"/>
    </location>
    <ligand>
        <name>substrate</name>
    </ligand>
</feature>
<keyword evidence="5" id="KW-0460">Magnesium</keyword>
<name>A0A511D1T8_9PSEU</name>
<evidence type="ECO:0000313" key="8">
    <source>
        <dbReference type="Proteomes" id="UP000321328"/>
    </source>
</evidence>
<evidence type="ECO:0000256" key="6">
    <source>
        <dbReference type="SAM" id="MobiDB-lite"/>
    </source>
</evidence>
<dbReference type="GO" id="GO:0046872">
    <property type="term" value="F:metal ion binding"/>
    <property type="evidence" value="ECO:0007669"/>
    <property type="project" value="UniProtKB-KW"/>
</dbReference>
<dbReference type="InterPro" id="IPR002698">
    <property type="entry name" value="FTHF_cligase"/>
</dbReference>
<dbReference type="PANTHER" id="PTHR23407:SF1">
    <property type="entry name" value="5-FORMYLTETRAHYDROFOLATE CYCLO-LIGASE"/>
    <property type="match status" value="1"/>
</dbReference>
<dbReference type="SUPFAM" id="SSF100950">
    <property type="entry name" value="NagB/RpiA/CoA transferase-like"/>
    <property type="match status" value="1"/>
</dbReference>
<dbReference type="GO" id="GO:0035999">
    <property type="term" value="P:tetrahydrofolate interconversion"/>
    <property type="evidence" value="ECO:0007669"/>
    <property type="project" value="TreeGrafter"/>
</dbReference>
<proteinExistence type="inferred from homology"/>
<feature type="binding site" evidence="4">
    <location>
        <position position="71"/>
    </location>
    <ligand>
        <name>substrate</name>
    </ligand>
</feature>
<dbReference type="AlphaFoldDB" id="A0A511D1T8"/>
<evidence type="ECO:0000256" key="1">
    <source>
        <dbReference type="ARBA" id="ARBA00010638"/>
    </source>
</evidence>
<accession>A0A511D1T8</accession>
<dbReference type="PIRSF" id="PIRSF006806">
    <property type="entry name" value="FTHF_cligase"/>
    <property type="match status" value="1"/>
</dbReference>
<protein>
    <recommendedName>
        <fullName evidence="5">5-formyltetrahydrofolate cyclo-ligase</fullName>
        <ecNumber evidence="5">6.3.3.2</ecNumber>
    </recommendedName>
</protein>
<evidence type="ECO:0000256" key="4">
    <source>
        <dbReference type="PIRSR" id="PIRSR006806-1"/>
    </source>
</evidence>
<feature type="binding site" evidence="4">
    <location>
        <begin position="21"/>
        <end position="25"/>
    </location>
    <ligand>
        <name>ATP</name>
        <dbReference type="ChEBI" id="CHEBI:30616"/>
    </ligand>
</feature>
<dbReference type="RefSeq" id="WP_084796224.1">
    <property type="nucleotide sequence ID" value="NZ_AUII01000020.1"/>
</dbReference>
<comment type="catalytic activity">
    <reaction evidence="5">
        <text>(6S)-5-formyl-5,6,7,8-tetrahydrofolate + ATP = (6R)-5,10-methenyltetrahydrofolate + ADP + phosphate</text>
        <dbReference type="Rhea" id="RHEA:10488"/>
        <dbReference type="ChEBI" id="CHEBI:30616"/>
        <dbReference type="ChEBI" id="CHEBI:43474"/>
        <dbReference type="ChEBI" id="CHEBI:57455"/>
        <dbReference type="ChEBI" id="CHEBI:57457"/>
        <dbReference type="ChEBI" id="CHEBI:456216"/>
        <dbReference type="EC" id="6.3.3.2"/>
    </reaction>
</comment>
<dbReference type="GO" id="GO:0030272">
    <property type="term" value="F:5-formyltetrahydrofolate cyclo-ligase activity"/>
    <property type="evidence" value="ECO:0007669"/>
    <property type="project" value="UniProtKB-EC"/>
</dbReference>
<keyword evidence="8" id="KW-1185">Reference proteome</keyword>
<dbReference type="Gene3D" id="3.40.50.10420">
    <property type="entry name" value="NagB/RpiA/CoA transferase-like"/>
    <property type="match status" value="1"/>
</dbReference>
<dbReference type="EC" id="6.3.3.2" evidence="5"/>
<dbReference type="GO" id="GO:0005524">
    <property type="term" value="F:ATP binding"/>
    <property type="evidence" value="ECO:0007669"/>
    <property type="project" value="UniProtKB-KW"/>
</dbReference>
<dbReference type="InterPro" id="IPR037171">
    <property type="entry name" value="NagB/RpiA_transferase-like"/>
</dbReference>
<evidence type="ECO:0000256" key="3">
    <source>
        <dbReference type="ARBA" id="ARBA00022840"/>
    </source>
</evidence>
<dbReference type="NCBIfam" id="TIGR02727">
    <property type="entry name" value="MTHFS_bact"/>
    <property type="match status" value="1"/>
</dbReference>
<reference evidence="7 8" key="1">
    <citation type="submission" date="2019-07" db="EMBL/GenBank/DDBJ databases">
        <title>Whole genome shotgun sequence of Pseudonocardia asaccharolytica NBRC 16224.</title>
        <authorList>
            <person name="Hosoyama A."/>
            <person name="Uohara A."/>
            <person name="Ohji S."/>
            <person name="Ichikawa N."/>
        </authorList>
    </citation>
    <scope>NUCLEOTIDE SEQUENCE [LARGE SCALE GENOMIC DNA]</scope>
    <source>
        <strain evidence="7 8">NBRC 16224</strain>
    </source>
</reference>
<keyword evidence="7" id="KW-0436">Ligase</keyword>
<sequence length="210" mass="21771">MTATADPPRSDDSGSSATAAKGELRRRLSAARRAVSPQQRAEWAAALAMATVRLAEQTGGPVCAYLPIGSEPGSAAGLDALRAAGHEVLLPVVPAVAGPLDWARYEGRGSLADGPLGLREPTGERQGVMAITKARLVLIPALAVDRRGVRLGRGGGYYDRTLPLARAGVVLAAILHDDELVDELPAEPHDVRVSAVVRPATGVTLLGNAR</sequence>
<dbReference type="GO" id="GO:0009396">
    <property type="term" value="P:folic acid-containing compound biosynthetic process"/>
    <property type="evidence" value="ECO:0007669"/>
    <property type="project" value="TreeGrafter"/>
</dbReference>